<keyword evidence="4" id="KW-0973">c-di-GMP</keyword>
<evidence type="ECO:0000256" key="9">
    <source>
        <dbReference type="ARBA" id="ARBA00034290"/>
    </source>
</evidence>
<evidence type="ECO:0000256" key="6">
    <source>
        <dbReference type="ARBA" id="ARBA00022801"/>
    </source>
</evidence>
<evidence type="ECO:0000313" key="12">
    <source>
        <dbReference type="EMBL" id="RBP09535.1"/>
    </source>
</evidence>
<evidence type="ECO:0000256" key="2">
    <source>
        <dbReference type="ARBA" id="ARBA00012282"/>
    </source>
</evidence>
<dbReference type="PANTHER" id="PTHR33121:SF81">
    <property type="entry name" value="CYCLIC DI-GMP PHOSPHODIESTERASE PDEB-RELATED"/>
    <property type="match status" value="1"/>
</dbReference>
<evidence type="ECO:0000313" key="13">
    <source>
        <dbReference type="Proteomes" id="UP000253201"/>
    </source>
</evidence>
<feature type="domain" description="EAL" evidence="11">
    <location>
        <begin position="246"/>
        <end position="500"/>
    </location>
</feature>
<dbReference type="EC" id="3.1.4.52" evidence="2"/>
<keyword evidence="6" id="KW-0378">Hydrolase</keyword>
<dbReference type="SUPFAM" id="SSF141868">
    <property type="entry name" value="EAL domain-like"/>
    <property type="match status" value="1"/>
</dbReference>
<evidence type="ECO:0000259" key="11">
    <source>
        <dbReference type="PROSITE" id="PS50883"/>
    </source>
</evidence>
<dbReference type="Pfam" id="PF12792">
    <property type="entry name" value="CSS-motif"/>
    <property type="match status" value="1"/>
</dbReference>
<gene>
    <name evidence="12" type="ORF">DFQ50_107259</name>
</gene>
<keyword evidence="5 10" id="KW-0812">Transmembrane</keyword>
<dbReference type="PANTHER" id="PTHR33121">
    <property type="entry name" value="CYCLIC DI-GMP PHOSPHODIESTERASE PDEF"/>
    <property type="match status" value="1"/>
</dbReference>
<dbReference type="RefSeq" id="WP_113858617.1">
    <property type="nucleotide sequence ID" value="NZ_QNRL01000007.1"/>
</dbReference>
<dbReference type="EMBL" id="QNRL01000007">
    <property type="protein sequence ID" value="RBP09535.1"/>
    <property type="molecule type" value="Genomic_DNA"/>
</dbReference>
<comment type="catalytic activity">
    <reaction evidence="9">
        <text>3',3'-c-di-GMP + H2O = 5'-phosphoguanylyl(3'-&gt;5')guanosine + H(+)</text>
        <dbReference type="Rhea" id="RHEA:24902"/>
        <dbReference type="ChEBI" id="CHEBI:15377"/>
        <dbReference type="ChEBI" id="CHEBI:15378"/>
        <dbReference type="ChEBI" id="CHEBI:58754"/>
        <dbReference type="ChEBI" id="CHEBI:58805"/>
        <dbReference type="EC" id="3.1.4.52"/>
    </reaction>
</comment>
<keyword evidence="3" id="KW-1003">Cell membrane</keyword>
<dbReference type="InterPro" id="IPR050706">
    <property type="entry name" value="Cyclic-di-GMP_PDE-like"/>
</dbReference>
<protein>
    <recommendedName>
        <fullName evidence="2">cyclic-guanylate-specific phosphodiesterase</fullName>
        <ecNumber evidence="2">3.1.4.52</ecNumber>
    </recommendedName>
</protein>
<dbReference type="SMART" id="SM00052">
    <property type="entry name" value="EAL"/>
    <property type="match status" value="1"/>
</dbReference>
<keyword evidence="7 10" id="KW-1133">Transmembrane helix</keyword>
<evidence type="ECO:0000256" key="3">
    <source>
        <dbReference type="ARBA" id="ARBA00022475"/>
    </source>
</evidence>
<keyword evidence="13" id="KW-1185">Reference proteome</keyword>
<dbReference type="InterPro" id="IPR024744">
    <property type="entry name" value="CSS-motif_dom"/>
</dbReference>
<proteinExistence type="predicted"/>
<evidence type="ECO:0000256" key="5">
    <source>
        <dbReference type="ARBA" id="ARBA00022692"/>
    </source>
</evidence>
<dbReference type="Pfam" id="PF00563">
    <property type="entry name" value="EAL"/>
    <property type="match status" value="1"/>
</dbReference>
<accession>A0ABX9FWV2</accession>
<evidence type="ECO:0000256" key="8">
    <source>
        <dbReference type="ARBA" id="ARBA00023136"/>
    </source>
</evidence>
<comment type="subcellular location">
    <subcellularLocation>
        <location evidence="1">Cell membrane</location>
        <topology evidence="1">Multi-pass membrane protein</topology>
    </subcellularLocation>
</comment>
<sequence length="510" mass="57043">MYRVILPFVAALLFFLSGSFILNLQIWYSNKSEYVAAAQYALKNIDQILEEASQATQTGLAVARAQCSLEEQYRLATVATLKPHLRTILLLKEGKIWCTSLPGNRLLLTNVTDLPDSPLFLTASGQNIHDTASMVYQTRTADVTILVTVSDSQLRTALFTSQQNVDPQLVIGPNALGLRGDVRTFHPGGTETAFISSAAYPFGIQYQLPPLFSLTRIFHQGGGMLLFIFFISCIGFWLLRKYSGNVATPADALRQAITLGEIVPYYQPVVDGRDNSIRGIEVLARWKHPTAGFISPATFIPLAEKTGLIIPLTQSLMRQVVEHMNLISTKLPEGFHIGINVSAAHINSPGFVEDCLKYQSGFIHQHLTLVLEVTEREPLSVDEQLLNKLNSLHTHHFAIALDDFGTGYSGLSYLHDLKIDYIKIDQSFVGRVNDDEDSTKLLDCVLELARKLSLIIVAEGVETRTQLDYLNRNHITLLQGYYFYKPVKFVELVKILLTKPKARIERYMEP</sequence>
<dbReference type="CDD" id="cd01948">
    <property type="entry name" value="EAL"/>
    <property type="match status" value="1"/>
</dbReference>
<dbReference type="Proteomes" id="UP000253201">
    <property type="component" value="Unassembled WGS sequence"/>
</dbReference>
<evidence type="ECO:0000256" key="7">
    <source>
        <dbReference type="ARBA" id="ARBA00022989"/>
    </source>
</evidence>
<dbReference type="InterPro" id="IPR035919">
    <property type="entry name" value="EAL_sf"/>
</dbReference>
<feature type="transmembrane region" description="Helical" evidence="10">
    <location>
        <begin position="217"/>
        <end position="239"/>
    </location>
</feature>
<organism evidence="12 13">
    <name type="scientific">Pseudocitrobacter faecalis</name>
    <dbReference type="NCBI Taxonomy" id="1398493"/>
    <lineage>
        <taxon>Bacteria</taxon>
        <taxon>Pseudomonadati</taxon>
        <taxon>Pseudomonadota</taxon>
        <taxon>Gammaproteobacteria</taxon>
        <taxon>Enterobacterales</taxon>
        <taxon>Enterobacteriaceae</taxon>
        <taxon>Pseudocitrobacter</taxon>
    </lineage>
</organism>
<evidence type="ECO:0000256" key="10">
    <source>
        <dbReference type="SAM" id="Phobius"/>
    </source>
</evidence>
<dbReference type="InterPro" id="IPR001633">
    <property type="entry name" value="EAL_dom"/>
</dbReference>
<name>A0ABX9FWV2_9ENTR</name>
<dbReference type="Gene3D" id="3.20.20.450">
    <property type="entry name" value="EAL domain"/>
    <property type="match status" value="1"/>
</dbReference>
<dbReference type="PROSITE" id="PS50883">
    <property type="entry name" value="EAL"/>
    <property type="match status" value="1"/>
</dbReference>
<evidence type="ECO:0000256" key="4">
    <source>
        <dbReference type="ARBA" id="ARBA00022636"/>
    </source>
</evidence>
<reference evidence="12 13" key="1">
    <citation type="submission" date="2018-06" db="EMBL/GenBank/DDBJ databases">
        <title>Genomic Encyclopedia of Type Strains, Phase IV (KMG-IV): sequencing the most valuable type-strain genomes for metagenomic binning, comparative biology and taxonomic classification.</title>
        <authorList>
            <person name="Goeker M."/>
        </authorList>
    </citation>
    <scope>NUCLEOTIDE SEQUENCE [LARGE SCALE GENOMIC DNA]</scope>
    <source>
        <strain evidence="12 13">DSM 27453</strain>
    </source>
</reference>
<comment type="caution">
    <text evidence="12">The sequence shown here is derived from an EMBL/GenBank/DDBJ whole genome shotgun (WGS) entry which is preliminary data.</text>
</comment>
<keyword evidence="8 10" id="KW-0472">Membrane</keyword>
<evidence type="ECO:0000256" key="1">
    <source>
        <dbReference type="ARBA" id="ARBA00004651"/>
    </source>
</evidence>